<keyword evidence="2" id="KW-0479">Metal-binding</keyword>
<keyword evidence="2" id="KW-0464">Manganese</keyword>
<sequence length="388" mass="41807">MIEDVLKKHLPDLTAIRHDLHAHPEMLFQEERTAGIVADECRRLGFEVATGIAKTGVVASLRNGNSGRTIGIRADMDALPIQEQTNLPYASKYPGKMHACGHDGHTTMLLGLARYLAEHRNFDGTVRLIFQPSEEDEGGAFRMIEDGLFTRFPCDRVFALHNLPGEAEGQIVVRPGPITASCDVFTIVVQGVGGHGALPHKSVDPVVAASSIVLALQTVVSRNLDPHDPAVVTVGAINGGSMATVIPEEVRLLVGVRTVTKPVRDLVLTRIKELAMAHAKSYGCTADVQIGLDSWSYPAGFNTPDEAALVRAVALEMGQDPTKVDMRGPFMFSEDFSAMQEVVPSCYFGLGAGPGPMLHDPGYNFNDALLVKGPAFWARLVEKALPQA</sequence>
<dbReference type="EMBL" id="QKVK01000004">
    <property type="protein sequence ID" value="PZF77018.1"/>
    <property type="molecule type" value="Genomic_DNA"/>
</dbReference>
<dbReference type="RefSeq" id="WP_111198596.1">
    <property type="nucleotide sequence ID" value="NZ_QKVK01000004.1"/>
</dbReference>
<dbReference type="GO" id="GO:0046872">
    <property type="term" value="F:metal ion binding"/>
    <property type="evidence" value="ECO:0007669"/>
    <property type="project" value="UniProtKB-KW"/>
</dbReference>
<keyword evidence="1 4" id="KW-0378">Hydrolase</keyword>
<proteinExistence type="predicted"/>
<feature type="binding site" evidence="2">
    <location>
        <position position="102"/>
    </location>
    <ligand>
        <name>Mn(2+)</name>
        <dbReference type="ChEBI" id="CHEBI:29035"/>
        <label>2</label>
    </ligand>
</feature>
<dbReference type="NCBIfam" id="TIGR01891">
    <property type="entry name" value="amidohydrolases"/>
    <property type="match status" value="1"/>
</dbReference>
<feature type="binding site" evidence="2">
    <location>
        <position position="359"/>
    </location>
    <ligand>
        <name>Mn(2+)</name>
        <dbReference type="ChEBI" id="CHEBI:29035"/>
        <label>2</label>
    </ligand>
</feature>
<dbReference type="InterPro" id="IPR011650">
    <property type="entry name" value="Peptidase_M20_dimer"/>
</dbReference>
<organism evidence="4 5">
    <name type="scientific">Aestuariivirga litoralis</name>
    <dbReference type="NCBI Taxonomy" id="2650924"/>
    <lineage>
        <taxon>Bacteria</taxon>
        <taxon>Pseudomonadati</taxon>
        <taxon>Pseudomonadota</taxon>
        <taxon>Alphaproteobacteria</taxon>
        <taxon>Hyphomicrobiales</taxon>
        <taxon>Aestuariivirgaceae</taxon>
        <taxon>Aestuariivirga</taxon>
    </lineage>
</organism>
<evidence type="ECO:0000313" key="5">
    <source>
        <dbReference type="Proteomes" id="UP000248795"/>
    </source>
</evidence>
<feature type="binding site" evidence="2">
    <location>
        <position position="161"/>
    </location>
    <ligand>
        <name>Mn(2+)</name>
        <dbReference type="ChEBI" id="CHEBI:29035"/>
        <label>2</label>
    </ligand>
</feature>
<dbReference type="InterPro" id="IPR017439">
    <property type="entry name" value="Amidohydrolase"/>
</dbReference>
<name>A0A2W2BAB2_9HYPH</name>
<evidence type="ECO:0000259" key="3">
    <source>
        <dbReference type="Pfam" id="PF07687"/>
    </source>
</evidence>
<dbReference type="InterPro" id="IPR002933">
    <property type="entry name" value="Peptidase_M20"/>
</dbReference>
<comment type="cofactor">
    <cofactor evidence="2">
        <name>Mn(2+)</name>
        <dbReference type="ChEBI" id="CHEBI:29035"/>
    </cofactor>
    <text evidence="2">The Mn(2+) ion enhances activity.</text>
</comment>
<dbReference type="Gene3D" id="3.30.70.360">
    <property type="match status" value="1"/>
</dbReference>
<keyword evidence="5" id="KW-1185">Reference proteome</keyword>
<dbReference type="SUPFAM" id="SSF55031">
    <property type="entry name" value="Bacterial exopeptidase dimerisation domain"/>
    <property type="match status" value="1"/>
</dbReference>
<dbReference type="GO" id="GO:0050118">
    <property type="term" value="F:N-acetyldiaminopimelate deacetylase activity"/>
    <property type="evidence" value="ECO:0007669"/>
    <property type="project" value="UniProtKB-ARBA"/>
</dbReference>
<dbReference type="InterPro" id="IPR036264">
    <property type="entry name" value="Bact_exopeptidase_dim_dom"/>
</dbReference>
<evidence type="ECO:0000313" key="4">
    <source>
        <dbReference type="EMBL" id="PZF77018.1"/>
    </source>
</evidence>
<dbReference type="AlphaFoldDB" id="A0A2W2BAB2"/>
<dbReference type="CDD" id="cd05666">
    <property type="entry name" value="M20_Acy1-like"/>
    <property type="match status" value="1"/>
</dbReference>
<protein>
    <submittedName>
        <fullName evidence="4">Amidohydrolase</fullName>
    </submittedName>
</protein>
<feature type="binding site" evidence="2">
    <location>
        <position position="135"/>
    </location>
    <ligand>
        <name>Mn(2+)</name>
        <dbReference type="ChEBI" id="CHEBI:29035"/>
        <label>2</label>
    </ligand>
</feature>
<dbReference type="GO" id="GO:0019877">
    <property type="term" value="P:diaminopimelate biosynthetic process"/>
    <property type="evidence" value="ECO:0007669"/>
    <property type="project" value="UniProtKB-ARBA"/>
</dbReference>
<feature type="domain" description="Peptidase M20 dimerisation" evidence="3">
    <location>
        <begin position="185"/>
        <end position="282"/>
    </location>
</feature>
<dbReference type="FunFam" id="3.30.70.360:FF:000001">
    <property type="entry name" value="N-acetyldiaminopimelate deacetylase"/>
    <property type="match status" value="1"/>
</dbReference>
<accession>A0A2W2BAB2</accession>
<dbReference type="Pfam" id="PF01546">
    <property type="entry name" value="Peptidase_M20"/>
    <property type="match status" value="1"/>
</dbReference>
<reference evidence="5" key="1">
    <citation type="submission" date="2018-06" db="EMBL/GenBank/DDBJ databases">
        <title>Aestuariibacter litoralis strain KCTC 52945T.</title>
        <authorList>
            <person name="Li X."/>
            <person name="Salam N."/>
            <person name="Li J.-L."/>
            <person name="Chen Y.-M."/>
            <person name="Yang Z.-W."/>
            <person name="Zhang L.-Y."/>
            <person name="Han M.-X."/>
            <person name="Xiao M."/>
            <person name="Li W.-J."/>
        </authorList>
    </citation>
    <scope>NUCLEOTIDE SEQUENCE [LARGE SCALE GENOMIC DNA]</scope>
    <source>
        <strain evidence="5">KCTC 52945</strain>
    </source>
</reference>
<dbReference type="Pfam" id="PF07687">
    <property type="entry name" value="M20_dimer"/>
    <property type="match status" value="1"/>
</dbReference>
<feature type="binding site" evidence="2">
    <location>
        <position position="100"/>
    </location>
    <ligand>
        <name>Mn(2+)</name>
        <dbReference type="ChEBI" id="CHEBI:29035"/>
        <label>2</label>
    </ligand>
</feature>
<dbReference type="PANTHER" id="PTHR11014:SF63">
    <property type="entry name" value="METALLOPEPTIDASE, PUTATIVE (AFU_ORTHOLOGUE AFUA_6G09600)-RELATED"/>
    <property type="match status" value="1"/>
</dbReference>
<gene>
    <name evidence="4" type="ORF">DK847_11275</name>
</gene>
<dbReference type="PIRSF" id="PIRSF005962">
    <property type="entry name" value="Pept_M20D_amidohydro"/>
    <property type="match status" value="1"/>
</dbReference>
<dbReference type="Gene3D" id="3.40.630.10">
    <property type="entry name" value="Zn peptidases"/>
    <property type="match status" value="1"/>
</dbReference>
<evidence type="ECO:0000256" key="2">
    <source>
        <dbReference type="PIRSR" id="PIRSR005962-1"/>
    </source>
</evidence>
<evidence type="ECO:0000256" key="1">
    <source>
        <dbReference type="ARBA" id="ARBA00022801"/>
    </source>
</evidence>
<dbReference type="Proteomes" id="UP000248795">
    <property type="component" value="Unassembled WGS sequence"/>
</dbReference>
<dbReference type="PANTHER" id="PTHR11014">
    <property type="entry name" value="PEPTIDASE M20 FAMILY MEMBER"/>
    <property type="match status" value="1"/>
</dbReference>
<comment type="caution">
    <text evidence="4">The sequence shown here is derived from an EMBL/GenBank/DDBJ whole genome shotgun (WGS) entry which is preliminary data.</text>
</comment>
<dbReference type="SUPFAM" id="SSF53187">
    <property type="entry name" value="Zn-dependent exopeptidases"/>
    <property type="match status" value="1"/>
</dbReference>